<dbReference type="Pfam" id="PF01514">
    <property type="entry name" value="YscJ_FliF"/>
    <property type="match status" value="1"/>
</dbReference>
<dbReference type="EMBL" id="QAYG01000013">
    <property type="protein sequence ID" value="PTW54996.1"/>
    <property type="molecule type" value="Genomic_DNA"/>
</dbReference>
<dbReference type="InterPro" id="IPR013556">
    <property type="entry name" value="Flag_M-ring_C"/>
</dbReference>
<evidence type="ECO:0000256" key="1">
    <source>
        <dbReference type="ARBA" id="ARBA00004117"/>
    </source>
</evidence>
<feature type="domain" description="Flagellar M-ring C-terminal" evidence="13">
    <location>
        <begin position="244"/>
        <end position="403"/>
    </location>
</feature>
<evidence type="ECO:0000256" key="5">
    <source>
        <dbReference type="ARBA" id="ARBA00022692"/>
    </source>
</evidence>
<keyword evidence="14" id="KW-0966">Cell projection</keyword>
<dbReference type="InterPro" id="IPR045851">
    <property type="entry name" value="AMP-bd_C_sf"/>
</dbReference>
<dbReference type="PIRSF" id="PIRSF004862">
    <property type="entry name" value="FliF"/>
    <property type="match status" value="1"/>
</dbReference>
<feature type="region of interest" description="Disordered" evidence="10">
    <location>
        <begin position="264"/>
        <end position="332"/>
    </location>
</feature>
<evidence type="ECO:0000256" key="10">
    <source>
        <dbReference type="SAM" id="MobiDB-lite"/>
    </source>
</evidence>
<accession>A0A2T5UU04</accession>
<proteinExistence type="inferred from homology"/>
<evidence type="ECO:0000259" key="12">
    <source>
        <dbReference type="Pfam" id="PF01514"/>
    </source>
</evidence>
<dbReference type="InterPro" id="IPR043427">
    <property type="entry name" value="YscJ/FliF"/>
</dbReference>
<dbReference type="GO" id="GO:0003774">
    <property type="term" value="F:cytoskeletal motor activity"/>
    <property type="evidence" value="ECO:0007669"/>
    <property type="project" value="InterPro"/>
</dbReference>
<dbReference type="GO" id="GO:0071973">
    <property type="term" value="P:bacterial-type flagellum-dependent cell motility"/>
    <property type="evidence" value="ECO:0007669"/>
    <property type="project" value="InterPro"/>
</dbReference>
<feature type="transmembrane region" description="Helical" evidence="11">
    <location>
        <begin position="12"/>
        <end position="32"/>
    </location>
</feature>
<reference evidence="14 15" key="1">
    <citation type="submission" date="2018-04" db="EMBL/GenBank/DDBJ databases">
        <title>Genomic Encyclopedia of Archaeal and Bacterial Type Strains, Phase II (KMG-II): from individual species to whole genera.</title>
        <authorList>
            <person name="Goeker M."/>
        </authorList>
    </citation>
    <scope>NUCLEOTIDE SEQUENCE [LARGE SCALE GENOMIC DNA]</scope>
    <source>
        <strain evidence="14 15">DSM 23382</strain>
    </source>
</reference>
<dbReference type="PRINTS" id="PR01009">
    <property type="entry name" value="FLGMRINGFLIF"/>
</dbReference>
<dbReference type="PANTHER" id="PTHR30046:SF0">
    <property type="entry name" value="FLAGELLAR M-RING PROTEIN"/>
    <property type="match status" value="1"/>
</dbReference>
<dbReference type="Proteomes" id="UP000244081">
    <property type="component" value="Unassembled WGS sequence"/>
</dbReference>
<evidence type="ECO:0000256" key="4">
    <source>
        <dbReference type="ARBA" id="ARBA00022475"/>
    </source>
</evidence>
<keyword evidence="8 9" id="KW-0975">Bacterial flagellum</keyword>
<dbReference type="NCBIfam" id="TIGR00206">
    <property type="entry name" value="fliF"/>
    <property type="match status" value="1"/>
</dbReference>
<dbReference type="PANTHER" id="PTHR30046">
    <property type="entry name" value="FLAGELLAR M-RING PROTEIN"/>
    <property type="match status" value="1"/>
</dbReference>
<evidence type="ECO:0000259" key="13">
    <source>
        <dbReference type="Pfam" id="PF08345"/>
    </source>
</evidence>
<evidence type="ECO:0000313" key="15">
    <source>
        <dbReference type="Proteomes" id="UP000244081"/>
    </source>
</evidence>
<keyword evidence="5 11" id="KW-0812">Transmembrane</keyword>
<evidence type="ECO:0000256" key="7">
    <source>
        <dbReference type="ARBA" id="ARBA00023136"/>
    </source>
</evidence>
<keyword evidence="4" id="KW-1003">Cell membrane</keyword>
<evidence type="ECO:0000256" key="2">
    <source>
        <dbReference type="ARBA" id="ARBA00004651"/>
    </source>
</evidence>
<feature type="compositionally biased region" description="Polar residues" evidence="10">
    <location>
        <begin position="299"/>
        <end position="332"/>
    </location>
</feature>
<evidence type="ECO:0000256" key="11">
    <source>
        <dbReference type="SAM" id="Phobius"/>
    </source>
</evidence>
<feature type="transmembrane region" description="Helical" evidence="11">
    <location>
        <begin position="426"/>
        <end position="447"/>
    </location>
</feature>
<dbReference type="InterPro" id="IPR000067">
    <property type="entry name" value="FlgMring_FliF"/>
</dbReference>
<evidence type="ECO:0000256" key="3">
    <source>
        <dbReference type="ARBA" id="ARBA00007971"/>
    </source>
</evidence>
<organism evidence="14 15">
    <name type="scientific">Breoghania corrubedonensis</name>
    <dbReference type="NCBI Taxonomy" id="665038"/>
    <lineage>
        <taxon>Bacteria</taxon>
        <taxon>Pseudomonadati</taxon>
        <taxon>Pseudomonadota</taxon>
        <taxon>Alphaproteobacteria</taxon>
        <taxon>Hyphomicrobiales</taxon>
        <taxon>Stappiaceae</taxon>
        <taxon>Breoghania</taxon>
    </lineage>
</organism>
<dbReference type="GO" id="GO:0005886">
    <property type="term" value="C:plasma membrane"/>
    <property type="evidence" value="ECO:0007669"/>
    <property type="project" value="UniProtKB-SubCell"/>
</dbReference>
<keyword evidence="7 11" id="KW-0472">Membrane</keyword>
<name>A0A2T5UU04_9HYPH</name>
<protein>
    <recommendedName>
        <fullName evidence="9">Flagellar M-ring protein</fullName>
    </recommendedName>
</protein>
<dbReference type="Gene3D" id="3.30.300.30">
    <property type="match status" value="1"/>
</dbReference>
<evidence type="ECO:0000256" key="8">
    <source>
        <dbReference type="ARBA" id="ARBA00023143"/>
    </source>
</evidence>
<comment type="caution">
    <text evidence="14">The sequence shown here is derived from an EMBL/GenBank/DDBJ whole genome shotgun (WGS) entry which is preliminary data.</text>
</comment>
<sequence length="540" mass="58810">MLEFMRTLGAGRLAAMGAVAAILIGMFTVIILRVTTPTMAPLYTDLSFDDSSAILTQLESMGIEYETRNEGAAILIPQDKVLRTRMTLAGQGLPTGGSVGYEIFDRTDTLGTTSFVQNINQLRALEGELARTIQSISRIVSARVHLVLPKRELFQRDREDPTASIALKVRGTLDSGQIRAIQHLVASAVEGLAPDRVSIVDERGTLLASGVEQDAEGMVSSSLQQRANEVERKLRQQVEEIVSSVVGQGRARVRVAADIDFNHTTETSETYDPDGQVVRSTQSREENSTSTSNEGGVTAGNQLPNANVNQDNAGNRDASNTTEETVNYEISRSTRTTVEEAGAIKRLSVAVLVDGVYQTNDAGELVYAERSQEELDRISTLVRSAVGFDEKRGDKVEVVNLRFAQGPIVDLPASEVGLFDFTKEDILYIAELGVIVLISILLLFFVVRPLVRKVVAEEEKEQEQIEGGEPQMMIAADGSLVPVATNEVREGDEEHGIQWLLDAQKAGQDHTKSVEKIGEIVGEYPNEAVSIVRGWLNEAA</sequence>
<comment type="similarity">
    <text evidence="3 9">Belongs to the FliF family.</text>
</comment>
<evidence type="ECO:0000256" key="9">
    <source>
        <dbReference type="PIRNR" id="PIRNR004862"/>
    </source>
</evidence>
<dbReference type="GO" id="GO:0009431">
    <property type="term" value="C:bacterial-type flagellum basal body, MS ring"/>
    <property type="evidence" value="ECO:0007669"/>
    <property type="project" value="InterPro"/>
</dbReference>
<gene>
    <name evidence="14" type="ORF">C8N35_11336</name>
</gene>
<evidence type="ECO:0000313" key="14">
    <source>
        <dbReference type="EMBL" id="PTW54996.1"/>
    </source>
</evidence>
<keyword evidence="14" id="KW-0969">Cilium</keyword>
<keyword evidence="15" id="KW-1185">Reference proteome</keyword>
<dbReference type="RefSeq" id="WP_245926934.1">
    <property type="nucleotide sequence ID" value="NZ_QAYG01000013.1"/>
</dbReference>
<dbReference type="InterPro" id="IPR006182">
    <property type="entry name" value="FliF_N_dom"/>
</dbReference>
<evidence type="ECO:0000256" key="6">
    <source>
        <dbReference type="ARBA" id="ARBA00022989"/>
    </source>
</evidence>
<feature type="domain" description="Flagellar M-ring N-terminal" evidence="12">
    <location>
        <begin position="35"/>
        <end position="208"/>
    </location>
</feature>
<keyword evidence="6 11" id="KW-1133">Transmembrane helix</keyword>
<comment type="subcellular location">
    <subcellularLocation>
        <location evidence="1 9">Bacterial flagellum basal body</location>
    </subcellularLocation>
    <subcellularLocation>
        <location evidence="2">Cell membrane</location>
        <topology evidence="2">Multi-pass membrane protein</topology>
    </subcellularLocation>
</comment>
<dbReference type="AlphaFoldDB" id="A0A2T5UU04"/>
<dbReference type="Pfam" id="PF08345">
    <property type="entry name" value="YscJ_FliF_C"/>
    <property type="match status" value="1"/>
</dbReference>
<comment type="function">
    <text evidence="9">The M ring may be actively involved in energy transduction.</text>
</comment>
<keyword evidence="14" id="KW-0282">Flagellum</keyword>